<dbReference type="InterPro" id="IPR024512">
    <property type="entry name" value="Ser_palmitoyltrfase_ssu-like"/>
</dbReference>
<protein>
    <submittedName>
        <fullName evidence="7">Uncharacterized protein</fullName>
    </submittedName>
</protein>
<evidence type="ECO:0000256" key="6">
    <source>
        <dbReference type="SAM" id="Phobius"/>
    </source>
</evidence>
<dbReference type="Proteomes" id="UP001345219">
    <property type="component" value="Chromosome 4"/>
</dbReference>
<evidence type="ECO:0000256" key="5">
    <source>
        <dbReference type="ARBA" id="ARBA00023136"/>
    </source>
</evidence>
<feature type="transmembrane region" description="Helical" evidence="6">
    <location>
        <begin position="149"/>
        <end position="171"/>
    </location>
</feature>
<keyword evidence="3" id="KW-0256">Endoplasmic reticulum</keyword>
<keyword evidence="2 6" id="KW-0812">Transmembrane</keyword>
<feature type="transmembrane region" description="Helical" evidence="6">
    <location>
        <begin position="108"/>
        <end position="128"/>
    </location>
</feature>
<accession>A0AAN7JPE9</accession>
<keyword evidence="8" id="KW-1185">Reference proteome</keyword>
<dbReference type="EMBL" id="JAXIOK010000017">
    <property type="protein sequence ID" value="KAK4751239.1"/>
    <property type="molecule type" value="Genomic_DNA"/>
</dbReference>
<feature type="transmembrane region" description="Helical" evidence="6">
    <location>
        <begin position="26"/>
        <end position="44"/>
    </location>
</feature>
<keyword evidence="5 6" id="KW-0472">Membrane</keyword>
<evidence type="ECO:0000256" key="4">
    <source>
        <dbReference type="ARBA" id="ARBA00022989"/>
    </source>
</evidence>
<dbReference type="Pfam" id="PF11779">
    <property type="entry name" value="SPT_ssu-like"/>
    <property type="match status" value="1"/>
</dbReference>
<sequence>MNWVQRKIYLYNVTFGLFMLDWWERYLFNTLMIVLVYFVIYNSSKYMTDFCRRNEDIVMSSELLLIRRLILLFLLFNLVPGMSDMSKLLLGQIFNALMFFPSDVQTSLLLAFFAGYTVNCPYQVISLMSKWPNKTEGLQVNYSELINECLWNFFVILALVLTCCCCCGRLFPVEGN</sequence>
<evidence type="ECO:0000256" key="2">
    <source>
        <dbReference type="ARBA" id="ARBA00022692"/>
    </source>
</evidence>
<dbReference type="PANTHER" id="PTHR33727">
    <property type="entry name" value="OS07G0446900 PROTEIN"/>
    <property type="match status" value="1"/>
</dbReference>
<evidence type="ECO:0000256" key="1">
    <source>
        <dbReference type="ARBA" id="ARBA00004477"/>
    </source>
</evidence>
<reference evidence="7 8" key="1">
    <citation type="journal article" date="2023" name="Hortic Res">
        <title>Pangenome of water caltrop reveals structural variations and asymmetric subgenome divergence after allopolyploidization.</title>
        <authorList>
            <person name="Zhang X."/>
            <person name="Chen Y."/>
            <person name="Wang L."/>
            <person name="Yuan Y."/>
            <person name="Fang M."/>
            <person name="Shi L."/>
            <person name="Lu R."/>
            <person name="Comes H.P."/>
            <person name="Ma Y."/>
            <person name="Chen Y."/>
            <person name="Huang G."/>
            <person name="Zhou Y."/>
            <person name="Zheng Z."/>
            <person name="Qiu Y."/>
        </authorList>
    </citation>
    <scope>NUCLEOTIDE SEQUENCE [LARGE SCALE GENOMIC DNA]</scope>
    <source>
        <tissue evidence="7">Roots</tissue>
    </source>
</reference>
<evidence type="ECO:0000256" key="3">
    <source>
        <dbReference type="ARBA" id="ARBA00022824"/>
    </source>
</evidence>
<keyword evidence="4 6" id="KW-1133">Transmembrane helix</keyword>
<organism evidence="7 8">
    <name type="scientific">Trapa incisa</name>
    <dbReference type="NCBI Taxonomy" id="236973"/>
    <lineage>
        <taxon>Eukaryota</taxon>
        <taxon>Viridiplantae</taxon>
        <taxon>Streptophyta</taxon>
        <taxon>Embryophyta</taxon>
        <taxon>Tracheophyta</taxon>
        <taxon>Spermatophyta</taxon>
        <taxon>Magnoliopsida</taxon>
        <taxon>eudicotyledons</taxon>
        <taxon>Gunneridae</taxon>
        <taxon>Pentapetalae</taxon>
        <taxon>rosids</taxon>
        <taxon>malvids</taxon>
        <taxon>Myrtales</taxon>
        <taxon>Lythraceae</taxon>
        <taxon>Trapa</taxon>
    </lineage>
</organism>
<dbReference type="AlphaFoldDB" id="A0AAN7JPE9"/>
<gene>
    <name evidence="7" type="ORF">SAY87_004721</name>
</gene>
<feature type="transmembrane region" description="Helical" evidence="6">
    <location>
        <begin position="65"/>
        <end position="83"/>
    </location>
</feature>
<comment type="subcellular location">
    <subcellularLocation>
        <location evidence="1">Endoplasmic reticulum membrane</location>
        <topology evidence="1">Multi-pass membrane protein</topology>
    </subcellularLocation>
</comment>
<dbReference type="PANTHER" id="PTHR33727:SF5">
    <property type="entry name" value="PROTEIN, PUTATIVE (DUF3317)-RELATED"/>
    <property type="match status" value="1"/>
</dbReference>
<evidence type="ECO:0000313" key="7">
    <source>
        <dbReference type="EMBL" id="KAK4751239.1"/>
    </source>
</evidence>
<proteinExistence type="predicted"/>
<comment type="caution">
    <text evidence="7">The sequence shown here is derived from an EMBL/GenBank/DDBJ whole genome shotgun (WGS) entry which is preliminary data.</text>
</comment>
<dbReference type="GO" id="GO:0005789">
    <property type="term" value="C:endoplasmic reticulum membrane"/>
    <property type="evidence" value="ECO:0007669"/>
    <property type="project" value="UniProtKB-SubCell"/>
</dbReference>
<evidence type="ECO:0000313" key="8">
    <source>
        <dbReference type="Proteomes" id="UP001345219"/>
    </source>
</evidence>
<name>A0AAN7JPE9_9MYRT</name>